<dbReference type="InterPro" id="IPR008775">
    <property type="entry name" value="Phytyl_CoA_dOase-like"/>
</dbReference>
<dbReference type="Pfam" id="PF05721">
    <property type="entry name" value="PhyH"/>
    <property type="match status" value="1"/>
</dbReference>
<dbReference type="OrthoDB" id="445007at2759"/>
<accession>A0A1S3K0D8</accession>
<dbReference type="PANTHER" id="PTHR20883:SF14">
    <property type="entry name" value="PHYTANOYL-COA DIOXYGENASE"/>
    <property type="match status" value="1"/>
</dbReference>
<dbReference type="GeneID" id="106177775"/>
<organism evidence="2 3">
    <name type="scientific">Lingula anatina</name>
    <name type="common">Brachiopod</name>
    <name type="synonym">Lingula unguis</name>
    <dbReference type="NCBI Taxonomy" id="7574"/>
    <lineage>
        <taxon>Eukaryota</taxon>
        <taxon>Metazoa</taxon>
        <taxon>Spiralia</taxon>
        <taxon>Lophotrochozoa</taxon>
        <taxon>Brachiopoda</taxon>
        <taxon>Linguliformea</taxon>
        <taxon>Lingulata</taxon>
        <taxon>Lingulida</taxon>
        <taxon>Linguloidea</taxon>
        <taxon>Lingulidae</taxon>
        <taxon>Lingula</taxon>
    </lineage>
</organism>
<evidence type="ECO:0000313" key="3">
    <source>
        <dbReference type="RefSeq" id="XP_013416110.1"/>
    </source>
</evidence>
<name>A0A1S3K0D8_LINAN</name>
<protein>
    <submittedName>
        <fullName evidence="3">Uncharacterized protein LOC106177775</fullName>
    </submittedName>
</protein>
<dbReference type="SUPFAM" id="SSF51197">
    <property type="entry name" value="Clavaminate synthase-like"/>
    <property type="match status" value="1"/>
</dbReference>
<dbReference type="InParanoid" id="A0A1S3K0D8"/>
<reference evidence="3" key="1">
    <citation type="submission" date="2025-08" db="UniProtKB">
        <authorList>
            <consortium name="RefSeq"/>
        </authorList>
    </citation>
    <scope>IDENTIFICATION</scope>
    <source>
        <tissue evidence="3">Gonads</tissue>
    </source>
</reference>
<comment type="cofactor">
    <cofactor evidence="1">
        <name>Fe cation</name>
        <dbReference type="ChEBI" id="CHEBI:24875"/>
    </cofactor>
</comment>
<dbReference type="Proteomes" id="UP000085678">
    <property type="component" value="Unplaced"/>
</dbReference>
<keyword evidence="2" id="KW-1185">Reference proteome</keyword>
<dbReference type="PANTHER" id="PTHR20883">
    <property type="entry name" value="PHYTANOYL-COA DIOXYGENASE DOMAIN CONTAINING 1"/>
    <property type="match status" value="1"/>
</dbReference>
<sequence>MDVSVDSGVVKEVYPEVFNTIPPQTNEKKPGQLNEEQLKQFYEEGYILVEEFFTPEELEPVRHAVDNLVEELAQKLYKAGKVKKLYSDYGLFERLTMLEKEFPGASILLHKNGKMPQAVRDLWSNERLLNVVEQLIGPDIVGHPVWNLRTKTPKNDATVVPWHQDSAYFDNESYRMMIPTAWIPLLDANENNGCMQVVKNGHKKGKVATHTCCAGPTWYVMLDEEVMEKSLDVDLNEDLVTVPVPYGGFLLFNNLTPHRSLNNYSSVIRWSFDLRWSSLHDPIAFWGLKDGVLLRSSKDPNLKVDWEPFLAVDRTTVQSKALNKEEDEFNTTISGPWMKKWDIVNHNRHTKGFAATGQAGNP</sequence>
<proteinExistence type="predicted"/>
<dbReference type="Gene3D" id="2.60.120.620">
    <property type="entry name" value="q2cbj1_9rhob like domain"/>
    <property type="match status" value="1"/>
</dbReference>
<dbReference type="KEGG" id="lak:106177775"/>
<dbReference type="AlphaFoldDB" id="A0A1S3K0D8"/>
<gene>
    <name evidence="3" type="primary">LOC106177775</name>
</gene>
<dbReference type="OMA" id="ESNDVRW"/>
<evidence type="ECO:0000256" key="1">
    <source>
        <dbReference type="ARBA" id="ARBA00001962"/>
    </source>
</evidence>
<dbReference type="RefSeq" id="XP_013416110.1">
    <property type="nucleotide sequence ID" value="XM_013560656.2"/>
</dbReference>
<evidence type="ECO:0000313" key="2">
    <source>
        <dbReference type="Proteomes" id="UP000085678"/>
    </source>
</evidence>